<name>A0ABU5XL25_9MYCO</name>
<comment type="caution">
    <text evidence="1">The sequence shown here is derived from an EMBL/GenBank/DDBJ whole genome shotgun (WGS) entry which is preliminary data.</text>
</comment>
<reference evidence="1 2" key="1">
    <citation type="submission" date="2023-12" db="EMBL/GenBank/DDBJ databases">
        <title>Description of new species of Mycobacterium terrae complex isolated from sewage at the Sao Paulo Zoological Park Foundation in Brazil.</title>
        <authorList>
            <person name="Romagnoli C.L."/>
            <person name="Conceicao E.C."/>
            <person name="Machado E."/>
            <person name="Barreto L.B.P.F."/>
            <person name="Sharma A."/>
            <person name="Silva N.M."/>
            <person name="Marques L.E."/>
            <person name="Juliana M.A."/>
            <person name="Lourenco M.C.S."/>
            <person name="Digiampietri L.A."/>
            <person name="Suffys P.N."/>
            <person name="Viana-Niero C."/>
        </authorList>
    </citation>
    <scope>NUCLEOTIDE SEQUENCE [LARGE SCALE GENOMIC DNA]</scope>
    <source>
        <strain evidence="1 2">MYC098</strain>
    </source>
</reference>
<protein>
    <submittedName>
        <fullName evidence="1">Uncharacterized protein</fullName>
    </submittedName>
</protein>
<gene>
    <name evidence="1" type="ORF">K6T79_18255</name>
</gene>
<proteinExistence type="predicted"/>
<sequence length="118" mass="12863">MSKTVVDIDERQRNSRASLIATNESRAQLAAVAEADRIAALGNLDAYEVAQPLRAAAEVRRDHRSLTYRQAAALLGISKDTFIGRVRRFWQAIDAASAAAHYRGQLSETDCKAVGLHG</sequence>
<dbReference type="EMBL" id="JAYJJR010000013">
    <property type="protein sequence ID" value="MEB3022988.1"/>
    <property type="molecule type" value="Genomic_DNA"/>
</dbReference>
<dbReference type="RefSeq" id="WP_329780252.1">
    <property type="nucleotide sequence ID" value="NZ_JAYJJR010000013.1"/>
</dbReference>
<dbReference type="Proteomes" id="UP001299596">
    <property type="component" value="Unassembled WGS sequence"/>
</dbReference>
<evidence type="ECO:0000313" key="1">
    <source>
        <dbReference type="EMBL" id="MEB3022988.1"/>
    </source>
</evidence>
<keyword evidence="2" id="KW-1185">Reference proteome</keyword>
<evidence type="ECO:0000313" key="2">
    <source>
        <dbReference type="Proteomes" id="UP001299596"/>
    </source>
</evidence>
<accession>A0ABU5XL25</accession>
<organism evidence="1 2">
    <name type="scientific">[Mycobacterium] crassicus</name>
    <dbReference type="NCBI Taxonomy" id="2872309"/>
    <lineage>
        <taxon>Bacteria</taxon>
        <taxon>Bacillati</taxon>
        <taxon>Actinomycetota</taxon>
        <taxon>Actinomycetes</taxon>
        <taxon>Mycobacteriales</taxon>
        <taxon>Mycobacteriaceae</taxon>
        <taxon>Mycolicibacter</taxon>
    </lineage>
</organism>